<proteinExistence type="predicted"/>
<evidence type="ECO:0000259" key="3">
    <source>
        <dbReference type="PROSITE" id="PS50157"/>
    </source>
</evidence>
<dbReference type="RefSeq" id="XP_002737067.2">
    <property type="nucleotide sequence ID" value="XM_002737021.2"/>
</dbReference>
<sequence length="460" mass="51599">MMNTFVAHPSIRVKGSENNWNPVQCVNVECYHNTKGSHMHCPFCVKTESYHDPVILRAHYRVKHVDKSLEFAGLKILRCCEQCDIVGAIKGEKKFKGAHWHCYRCRNGFNRRDEALKHYKTHFRNPHTTFQIQVAHDINSNASWENAMGGDAVLTNTTTQGMTDEVTIHPVLTEAVMTTTTTPCTDEDMNKAHDATAATISANGLTVAATETVNSDEGSSAAQAVILIESTDSGELDQPATTTIYQTVNDDTHRVLQLEKQIAQLQADKLESEKQLKTEIQKLRDQVQHLNNTNSILQQQIQALRSASLQRLTMDAQADIQHMISNMEHEHSNLLHHHLAQLRQYYHSMSSSESDNYVHPVMISDQTIQQIVVSTQSGSSTDVDSDSVNTTVGDLCQDATTVVIPQGNGNYIVHQEKNDKSQSKDINVEIADKHYVQDKDNSTNESDTDVVHIAKRRKEF</sequence>
<reference evidence="5" key="1">
    <citation type="submission" date="2025-08" db="UniProtKB">
        <authorList>
            <consortium name="RefSeq"/>
        </authorList>
    </citation>
    <scope>IDENTIFICATION</scope>
    <source>
        <tissue evidence="5">Testes</tissue>
    </source>
</reference>
<keyword evidence="2" id="KW-0175">Coiled coil</keyword>
<keyword evidence="1" id="KW-0479">Metal-binding</keyword>
<dbReference type="Proteomes" id="UP000694865">
    <property type="component" value="Unplaced"/>
</dbReference>
<dbReference type="PROSITE" id="PS50157">
    <property type="entry name" value="ZINC_FINGER_C2H2_2"/>
    <property type="match status" value="1"/>
</dbReference>
<dbReference type="PROSITE" id="PS00028">
    <property type="entry name" value="ZINC_FINGER_C2H2_1"/>
    <property type="match status" value="1"/>
</dbReference>
<accession>A0ABM0GTK3</accession>
<gene>
    <name evidence="5" type="primary">LOC100373124</name>
</gene>
<evidence type="ECO:0000256" key="2">
    <source>
        <dbReference type="SAM" id="Coils"/>
    </source>
</evidence>
<feature type="coiled-coil region" evidence="2">
    <location>
        <begin position="248"/>
        <end position="307"/>
    </location>
</feature>
<keyword evidence="4" id="KW-1185">Reference proteome</keyword>
<dbReference type="InterPro" id="IPR013087">
    <property type="entry name" value="Znf_C2H2_type"/>
</dbReference>
<evidence type="ECO:0000313" key="4">
    <source>
        <dbReference type="Proteomes" id="UP000694865"/>
    </source>
</evidence>
<protein>
    <submittedName>
        <fullName evidence="5">Uncharacterized protein LOC100373124</fullName>
    </submittedName>
</protein>
<name>A0ABM0GTK3_SACKO</name>
<keyword evidence="1" id="KW-0863">Zinc-finger</keyword>
<evidence type="ECO:0000313" key="5">
    <source>
        <dbReference type="RefSeq" id="XP_002737067.2"/>
    </source>
</evidence>
<evidence type="ECO:0000256" key="1">
    <source>
        <dbReference type="PROSITE-ProRule" id="PRU00042"/>
    </source>
</evidence>
<dbReference type="GeneID" id="100373124"/>
<organism evidence="4 5">
    <name type="scientific">Saccoglossus kowalevskii</name>
    <name type="common">Acorn worm</name>
    <dbReference type="NCBI Taxonomy" id="10224"/>
    <lineage>
        <taxon>Eukaryota</taxon>
        <taxon>Metazoa</taxon>
        <taxon>Hemichordata</taxon>
        <taxon>Enteropneusta</taxon>
        <taxon>Harrimaniidae</taxon>
        <taxon>Saccoglossus</taxon>
    </lineage>
</organism>
<feature type="domain" description="C2H2-type" evidence="3">
    <location>
        <begin position="100"/>
        <end position="122"/>
    </location>
</feature>
<keyword evidence="1" id="KW-0862">Zinc</keyword>